<keyword evidence="4" id="KW-0812">Transmembrane</keyword>
<evidence type="ECO:0000256" key="7">
    <source>
        <dbReference type="ARBA" id="ARBA00023136"/>
    </source>
</evidence>
<dbReference type="InterPro" id="IPR006094">
    <property type="entry name" value="Oxid_FAD_bind_N"/>
</dbReference>
<protein>
    <recommendedName>
        <fullName evidence="3">Delta(24)-sterol reductase</fullName>
        <ecNumber evidence="3">1.3.1.72</ecNumber>
    </recommendedName>
</protein>
<evidence type="ECO:0000256" key="6">
    <source>
        <dbReference type="ARBA" id="ARBA00022989"/>
    </source>
</evidence>
<dbReference type="InterPro" id="IPR040165">
    <property type="entry name" value="Diminuto-like"/>
</dbReference>
<evidence type="ECO:0000256" key="1">
    <source>
        <dbReference type="ARBA" id="ARBA00004167"/>
    </source>
</evidence>
<accession>A0A2H3GWE4</accession>
<evidence type="ECO:0000256" key="2">
    <source>
        <dbReference type="ARBA" id="ARBA00010515"/>
    </source>
</evidence>
<dbReference type="GO" id="GO:0016787">
    <property type="term" value="F:hydrolase activity"/>
    <property type="evidence" value="ECO:0007669"/>
    <property type="project" value="UniProtKB-KW"/>
</dbReference>
<dbReference type="EMBL" id="CAAKMV010000133">
    <property type="protein sequence ID" value="VIO58366.1"/>
    <property type="molecule type" value="Genomic_DNA"/>
</dbReference>
<reference evidence="10" key="1">
    <citation type="submission" date="2019-04" db="EMBL/GenBank/DDBJ databases">
        <authorList>
            <person name="Melise S."/>
            <person name="Noan J."/>
            <person name="Okalmin O."/>
        </authorList>
    </citation>
    <scope>NUCLEOTIDE SEQUENCE</scope>
    <source>
        <strain evidence="10">FN9</strain>
    </source>
</reference>
<dbReference type="Pfam" id="PF01565">
    <property type="entry name" value="FAD_binding_4"/>
    <property type="match status" value="1"/>
</dbReference>
<evidence type="ECO:0000256" key="8">
    <source>
        <dbReference type="SAM" id="MobiDB-lite"/>
    </source>
</evidence>
<evidence type="ECO:0000256" key="4">
    <source>
        <dbReference type="ARBA" id="ARBA00022692"/>
    </source>
</evidence>
<organism evidence="10">
    <name type="scientific">Gibberella zeae</name>
    <name type="common">Wheat head blight fungus</name>
    <name type="synonym">Fusarium graminearum</name>
    <dbReference type="NCBI Taxonomy" id="5518"/>
    <lineage>
        <taxon>Eukaryota</taxon>
        <taxon>Fungi</taxon>
        <taxon>Dikarya</taxon>
        <taxon>Ascomycota</taxon>
        <taxon>Pezizomycotina</taxon>
        <taxon>Sordariomycetes</taxon>
        <taxon>Hypocreomycetidae</taxon>
        <taxon>Hypocreales</taxon>
        <taxon>Nectriaceae</taxon>
        <taxon>Fusarium</taxon>
    </lineage>
</organism>
<dbReference type="GO" id="GO:0016020">
    <property type="term" value="C:membrane"/>
    <property type="evidence" value="ECO:0007669"/>
    <property type="project" value="UniProtKB-SubCell"/>
</dbReference>
<dbReference type="PANTHER" id="PTHR10801:SF10">
    <property type="entry name" value="FAD BINDING DOMAIN PROTEIN (AFU_ORTHOLOGUE AFUA_6G14300)"/>
    <property type="match status" value="1"/>
</dbReference>
<dbReference type="SUPFAM" id="SSF53474">
    <property type="entry name" value="alpha/beta-Hydrolases"/>
    <property type="match status" value="1"/>
</dbReference>
<dbReference type="GO" id="GO:0008202">
    <property type="term" value="P:steroid metabolic process"/>
    <property type="evidence" value="ECO:0007669"/>
    <property type="project" value="TreeGrafter"/>
</dbReference>
<feature type="domain" description="FAD-binding PCMH-type" evidence="9">
    <location>
        <begin position="488"/>
        <end position="658"/>
    </location>
</feature>
<dbReference type="PROSITE" id="PS01173">
    <property type="entry name" value="LIPASE_GDXG_HIS"/>
    <property type="match status" value="1"/>
</dbReference>
<dbReference type="GO" id="GO:0050614">
    <property type="term" value="F:Delta24-sterol reductase activity"/>
    <property type="evidence" value="ECO:0007669"/>
    <property type="project" value="UniProtKB-EC"/>
</dbReference>
<dbReference type="InterPro" id="IPR016166">
    <property type="entry name" value="FAD-bd_PCMH"/>
</dbReference>
<keyword evidence="7" id="KW-0472">Membrane</keyword>
<dbReference type="Pfam" id="PF07859">
    <property type="entry name" value="Abhydrolase_3"/>
    <property type="match status" value="1"/>
</dbReference>
<evidence type="ECO:0000256" key="3">
    <source>
        <dbReference type="ARBA" id="ARBA00012405"/>
    </source>
</evidence>
<gene>
    <name evidence="10" type="ORF">FUG_LOCUS306142</name>
</gene>
<feature type="compositionally biased region" description="Polar residues" evidence="8">
    <location>
        <begin position="477"/>
        <end position="486"/>
    </location>
</feature>
<dbReference type="Gene3D" id="3.30.465.10">
    <property type="match status" value="1"/>
</dbReference>
<dbReference type="InterPro" id="IPR016169">
    <property type="entry name" value="FAD-bd_PCMH_sub2"/>
</dbReference>
<proteinExistence type="inferred from homology"/>
<feature type="region of interest" description="Disordered" evidence="8">
    <location>
        <begin position="445"/>
        <end position="492"/>
    </location>
</feature>
<keyword evidence="5" id="KW-0378">Hydrolase</keyword>
<dbReference type="Gene3D" id="3.40.50.1820">
    <property type="entry name" value="alpha/beta hydrolase"/>
    <property type="match status" value="1"/>
</dbReference>
<evidence type="ECO:0000259" key="9">
    <source>
        <dbReference type="PROSITE" id="PS51387"/>
    </source>
</evidence>
<dbReference type="InterPro" id="IPR013094">
    <property type="entry name" value="AB_hydrolase_3"/>
</dbReference>
<dbReference type="SUPFAM" id="SSF56176">
    <property type="entry name" value="FAD-binding/transporter-associated domain-like"/>
    <property type="match status" value="1"/>
</dbReference>
<keyword evidence="6" id="KW-1133">Transmembrane helix</keyword>
<dbReference type="GO" id="GO:0071949">
    <property type="term" value="F:FAD binding"/>
    <property type="evidence" value="ECO:0007669"/>
    <property type="project" value="InterPro"/>
</dbReference>
<dbReference type="EC" id="1.3.1.72" evidence="3"/>
<comment type="similarity">
    <text evidence="2">Belongs to the 'GDXG' lipolytic enzyme family.</text>
</comment>
<dbReference type="AlphaFoldDB" id="A0A2H3GWE4"/>
<dbReference type="InterPro" id="IPR002168">
    <property type="entry name" value="Lipase_GDXG_HIS_AS"/>
</dbReference>
<dbReference type="GO" id="GO:0005737">
    <property type="term" value="C:cytoplasm"/>
    <property type="evidence" value="ECO:0007669"/>
    <property type="project" value="TreeGrafter"/>
</dbReference>
<dbReference type="GO" id="GO:0000246">
    <property type="term" value="F:Delta24(24-1) sterol reductase activity"/>
    <property type="evidence" value="ECO:0007669"/>
    <property type="project" value="TreeGrafter"/>
</dbReference>
<dbReference type="InterPro" id="IPR029058">
    <property type="entry name" value="AB_hydrolase_fold"/>
</dbReference>
<feature type="compositionally biased region" description="Basic and acidic residues" evidence="8">
    <location>
        <begin position="450"/>
        <end position="476"/>
    </location>
</feature>
<name>A0A2H3GWE4_GIBZA</name>
<dbReference type="FunFam" id="3.30.465.10:FF:000031">
    <property type="entry name" value="FAD binding domain protein"/>
    <property type="match status" value="1"/>
</dbReference>
<evidence type="ECO:0000256" key="5">
    <source>
        <dbReference type="ARBA" id="ARBA00022801"/>
    </source>
</evidence>
<sequence>MNLETIRIVVPLLPLILRQSFLHVLHLSDASKHLDLRSALIIACLRVILTPKTPRSISAVQELTLRDPGIKGRIWVSKYASPPPPETSIRDALIVALQHTGDSTCRVPVPDLVDVEAEWTGYRSGVSSGAPLPDVSERERYHGMMRDCKRPTTVLYLHGGAYYLCDPATHRTTTKKLAQLTGGRCYSVRYRLAPQHPFPAALLDAFVSYFTLLYPPPDAYHDPVQPEHIVIAGDSAGGNLSLALLQLILELRRQDSPILWYGELRQVPLPAGLALNSPWLDVTQSSPTWEASTPTPFDYLPKPENVDQLAIPPCKAWPANPPRRNLYVADELAAHPLASLVMARSWKGAPPIYLCTGWEILAYEDKYLARQLEADGVRVVFEEYEGMPHCFAMMLRNAPATPRCYNGWASFISAAVENPGGIESSAVMIKSKTCEEAPLRFDQLSDASEEEFRQRSDEMSLISEPRDKPDEPDPTRRTSPSFTSPEGVSPEIMERHKKAVTSIASAVRGFFERREPYRIFHGSTNSTRPQTAGKPVVDISALRNVLQVDKATRTALVEPNVPMDKLVESTLKHGLVPPVVMEFPGITAGGGFAGTAGESSSFKHGFFNDTVNWAEMILGNGEVVRASREENADLFRGAAGAVGSLGMTTLLELQLQEAKKYVKTTYHRTSSVAEAVARIRAETENPSNDYVDGILFSKDHGVVVTGTLTDDKPADTKPQTFSGAWDPWYYLHVQDRTRNVPSAGPTVSLESTSPVDYIPLAEYFFRYDRGGFWVGAAAFTYFKGVPFTRFFRWFLDDFLHTRMLYRALHGSGESARFIVQDLGLPYKTAETFVDYTAENFNIWPLWLCPLKQTAPPTFHPHTGETTTAADGTVTTPPSLNIGLWGWGPSDPEEFVTKNRALEDKLVELGGLKWLYAHTYYNEEEFWKLYGREWYENLRKKYHAETLPTVHDKVKVDVEARREERQKWKRSLKSKPPLGGLYGIWKGIQSKDYMLHRHAEWKYKEEK</sequence>
<dbReference type="InterPro" id="IPR036318">
    <property type="entry name" value="FAD-bd_PCMH-like_sf"/>
</dbReference>
<dbReference type="PANTHER" id="PTHR10801">
    <property type="entry name" value="24-DEHYDROCHOLESTEROL REDUCTASE"/>
    <property type="match status" value="1"/>
</dbReference>
<comment type="subcellular location">
    <subcellularLocation>
        <location evidence="1">Membrane</location>
        <topology evidence="1">Single-pass membrane protein</topology>
    </subcellularLocation>
</comment>
<evidence type="ECO:0000313" key="10">
    <source>
        <dbReference type="EMBL" id="VIO58366.1"/>
    </source>
</evidence>
<dbReference type="PROSITE" id="PS51387">
    <property type="entry name" value="FAD_PCMH"/>
    <property type="match status" value="1"/>
</dbReference>